<sequence length="44" mass="4653">MHGTTKQTAVLLLVIGLGFVLSRLAVRGFMNVLIGGTMFGGDFL</sequence>
<proteinExistence type="predicted"/>
<reference evidence="1 2" key="1">
    <citation type="journal article" date="2016" name="Gut Pathog.">
        <title>Whole genome sequencing of "Faecalibaculum rodentium" ALO17, isolated from C57BL/6J laboratory mouse feces.</title>
        <authorList>
            <person name="Lim S."/>
            <person name="Chang D.H."/>
            <person name="Ahn S."/>
            <person name="Kim B.C."/>
        </authorList>
    </citation>
    <scope>NUCLEOTIDE SEQUENCE [LARGE SCALE GENOMIC DNA]</scope>
    <source>
        <strain evidence="1 2">Alo17</strain>
    </source>
</reference>
<gene>
    <name evidence="1" type="ORF">AALO17_11100</name>
</gene>
<dbReference type="EMBL" id="CP011391">
    <property type="protein sequence ID" value="AMK54244.1"/>
    <property type="molecule type" value="Genomic_DNA"/>
</dbReference>
<protein>
    <submittedName>
        <fullName evidence="1">Uncharacterized protein</fullName>
    </submittedName>
</protein>
<evidence type="ECO:0000313" key="1">
    <source>
        <dbReference type="EMBL" id="AMK54244.1"/>
    </source>
</evidence>
<dbReference type="KEGG" id="fro:AALO17_11100"/>
<accession>A0A140DUB7</accession>
<dbReference type="GeneID" id="78479366"/>
<organism evidence="1 2">
    <name type="scientific">Faecalibaculum rodentium</name>
    <dbReference type="NCBI Taxonomy" id="1702221"/>
    <lineage>
        <taxon>Bacteria</taxon>
        <taxon>Bacillati</taxon>
        <taxon>Bacillota</taxon>
        <taxon>Erysipelotrichia</taxon>
        <taxon>Erysipelotrichales</taxon>
        <taxon>Erysipelotrichaceae</taxon>
        <taxon>Faecalibaculum</taxon>
    </lineage>
</organism>
<dbReference type="Proteomes" id="UP000069771">
    <property type="component" value="Chromosome"/>
</dbReference>
<dbReference type="RefSeq" id="WP_257721851.1">
    <property type="nucleotide sequence ID" value="NZ_CAMNXC010000223.1"/>
</dbReference>
<dbReference type="AlphaFoldDB" id="A0A140DUB7"/>
<dbReference type="STRING" id="1702221.AALO17_11100"/>
<keyword evidence="2" id="KW-1185">Reference proteome</keyword>
<name>A0A140DUB7_9FIRM</name>
<evidence type="ECO:0000313" key="2">
    <source>
        <dbReference type="Proteomes" id="UP000069771"/>
    </source>
</evidence>